<reference evidence="2 3" key="1">
    <citation type="submission" date="2019-08" db="EMBL/GenBank/DDBJ databases">
        <title>Deep-cultivation of Planctomycetes and their phenomic and genomic characterization uncovers novel biology.</title>
        <authorList>
            <person name="Wiegand S."/>
            <person name="Jogler M."/>
            <person name="Boedeker C."/>
            <person name="Pinto D."/>
            <person name="Vollmers J."/>
            <person name="Rivas-Marin E."/>
            <person name="Kohn T."/>
            <person name="Peeters S.H."/>
            <person name="Heuer A."/>
            <person name="Rast P."/>
            <person name="Oberbeckmann S."/>
            <person name="Bunk B."/>
            <person name="Jeske O."/>
            <person name="Meyerdierks A."/>
            <person name="Storesund J.E."/>
            <person name="Kallscheuer N."/>
            <person name="Luecker S."/>
            <person name="Lage O.M."/>
            <person name="Pohl T."/>
            <person name="Merkel B.J."/>
            <person name="Hornburger P."/>
            <person name="Mueller R.-W."/>
            <person name="Bruemmer F."/>
            <person name="Labrenz M."/>
            <person name="Spormann A.M."/>
            <person name="Op den Camp H."/>
            <person name="Overmann J."/>
            <person name="Amann R."/>
            <person name="Jetten M.S.M."/>
            <person name="Mascher T."/>
            <person name="Medema M.H."/>
            <person name="Devos D.P."/>
            <person name="Kaster A.-K."/>
            <person name="Ovreas L."/>
            <person name="Rohde M."/>
            <person name="Galperin M.Y."/>
            <person name="Jogler C."/>
        </authorList>
    </citation>
    <scope>NUCLEOTIDE SEQUENCE [LARGE SCALE GENOMIC DNA]</scope>
    <source>
        <strain evidence="2 3">UC8</strain>
    </source>
</reference>
<feature type="signal peptide" evidence="1">
    <location>
        <begin position="1"/>
        <end position="21"/>
    </location>
</feature>
<keyword evidence="3" id="KW-1185">Reference proteome</keyword>
<dbReference type="PROSITE" id="PS51257">
    <property type="entry name" value="PROKAR_LIPOPROTEIN"/>
    <property type="match status" value="1"/>
</dbReference>
<dbReference type="AlphaFoldDB" id="A0A5B9QJG6"/>
<feature type="chain" id="PRO_5022962645" description="3-keto-disaccharide hydrolase domain-containing protein" evidence="1">
    <location>
        <begin position="22"/>
        <end position="245"/>
    </location>
</feature>
<organism evidence="2 3">
    <name type="scientific">Roseimaritima ulvae</name>
    <dbReference type="NCBI Taxonomy" id="980254"/>
    <lineage>
        <taxon>Bacteria</taxon>
        <taxon>Pseudomonadati</taxon>
        <taxon>Planctomycetota</taxon>
        <taxon>Planctomycetia</taxon>
        <taxon>Pirellulales</taxon>
        <taxon>Pirellulaceae</taxon>
        <taxon>Roseimaritima</taxon>
    </lineage>
</organism>
<dbReference type="Gene3D" id="2.60.120.560">
    <property type="entry name" value="Exo-inulinase, domain 1"/>
    <property type="match status" value="1"/>
</dbReference>
<dbReference type="EMBL" id="CP042914">
    <property type="protein sequence ID" value="QEG39267.1"/>
    <property type="molecule type" value="Genomic_DNA"/>
</dbReference>
<evidence type="ECO:0000313" key="3">
    <source>
        <dbReference type="Proteomes" id="UP000325286"/>
    </source>
</evidence>
<dbReference type="RefSeq" id="WP_238388797.1">
    <property type="nucleotide sequence ID" value="NZ_CP042914.1"/>
</dbReference>
<keyword evidence="1" id="KW-0732">Signal</keyword>
<dbReference type="KEGG" id="rul:UC8_12280"/>
<evidence type="ECO:0008006" key="4">
    <source>
        <dbReference type="Google" id="ProtNLM"/>
    </source>
</evidence>
<evidence type="ECO:0000313" key="2">
    <source>
        <dbReference type="EMBL" id="QEG39267.1"/>
    </source>
</evidence>
<evidence type="ECO:0000256" key="1">
    <source>
        <dbReference type="SAM" id="SignalP"/>
    </source>
</evidence>
<sequence precursor="true">MTRLRLANIFGTLALITGAMACSLEAQDAGKLIFSDDFERVESQETQDEVGNGWGTNSKARAGGNKQVDLKAGAMHITMHPTADHAVSVRHAAEFTDGAVELRFMLPQPQDVLGLDFADLKYKQVHAGHLFKVTIGTKKLSIDDMKSGGMNMDYYAAKKAKTLTPEQKKWIASKKKAFPVDLEAGKWHDLRVQIEGDKVGVIIDGEQLGAFRSEGFAHPTKRMLRLAVPRSAVVDDVKIYSQPSQ</sequence>
<dbReference type="Proteomes" id="UP000325286">
    <property type="component" value="Chromosome"/>
</dbReference>
<protein>
    <recommendedName>
        <fullName evidence="4">3-keto-disaccharide hydrolase domain-containing protein</fullName>
    </recommendedName>
</protein>
<accession>A0A5B9QJG6</accession>
<gene>
    <name evidence="2" type="ORF">UC8_12280</name>
</gene>
<name>A0A5B9QJG6_9BACT</name>
<proteinExistence type="predicted"/>